<accession>A0ABR9ZC39</accession>
<evidence type="ECO:0000313" key="2">
    <source>
        <dbReference type="EMBL" id="MBF4376024.1"/>
    </source>
</evidence>
<proteinExistence type="predicted"/>
<dbReference type="EMBL" id="RDPI01000505">
    <property type="protein sequence ID" value="MBF4376024.1"/>
    <property type="molecule type" value="Genomic_DNA"/>
</dbReference>
<gene>
    <name evidence="2" type="ORF">EAY46_23850</name>
</gene>
<reference evidence="2 3" key="1">
    <citation type="journal article" date="2021" name="PeerJ">
        <title>Analysis of 44 Vibrio anguillarum genomes reveals high genetic diversity.</title>
        <authorList>
            <person name="Hansen M.J."/>
            <person name="Dalsgaard I."/>
        </authorList>
    </citation>
    <scope>NUCLEOTIDE SEQUENCE [LARGE SCALE GENOMIC DNA]</scope>
    <source>
        <strain evidence="2 3">040915-1/1B</strain>
    </source>
</reference>
<organism evidence="2 3">
    <name type="scientific">Vibrio anguillarum</name>
    <name type="common">Listonella anguillarum</name>
    <dbReference type="NCBI Taxonomy" id="55601"/>
    <lineage>
        <taxon>Bacteria</taxon>
        <taxon>Pseudomonadati</taxon>
        <taxon>Pseudomonadota</taxon>
        <taxon>Gammaproteobacteria</taxon>
        <taxon>Vibrionales</taxon>
        <taxon>Vibrionaceae</taxon>
        <taxon>Vibrio</taxon>
    </lineage>
</organism>
<keyword evidence="1" id="KW-0175">Coiled coil</keyword>
<keyword evidence="3" id="KW-1185">Reference proteome</keyword>
<evidence type="ECO:0000313" key="3">
    <source>
        <dbReference type="Proteomes" id="UP000726136"/>
    </source>
</evidence>
<name>A0ABR9ZC39_VIBAN</name>
<feature type="coiled-coil region" evidence="1">
    <location>
        <begin position="32"/>
        <end position="59"/>
    </location>
</feature>
<sequence>MSKEKLCVREKEQVNNKLKIKKELKRGNKEPSQKLKDKIEGHQLKIDDLESEISKIKSQFLKYVDISKGTISELRKIDPKKANELEYSLSLKKHIN</sequence>
<dbReference type="Proteomes" id="UP000726136">
    <property type="component" value="Unassembled WGS sequence"/>
</dbReference>
<protein>
    <submittedName>
        <fullName evidence="2">Uncharacterized protein</fullName>
    </submittedName>
</protein>
<comment type="caution">
    <text evidence="2">The sequence shown here is derived from an EMBL/GenBank/DDBJ whole genome shotgun (WGS) entry which is preliminary data.</text>
</comment>
<evidence type="ECO:0000256" key="1">
    <source>
        <dbReference type="SAM" id="Coils"/>
    </source>
</evidence>